<protein>
    <submittedName>
        <fullName evidence="1">AcrR family transcriptional regulator</fullName>
    </submittedName>
</protein>
<dbReference type="Gene3D" id="1.10.357.10">
    <property type="entry name" value="Tetracycline Repressor, domain 2"/>
    <property type="match status" value="1"/>
</dbReference>
<sequence>MTTGTAARIAAAALAILESEGAEAVTMRRVAAAVGVSDVPDPRDFRSRFDRLADHFLDFALGRPNLYLFLVAERRSNALRFPDGFRDGGSPAFALALAAVEDAMRDGVLKRDDLMEVVLALTMPVVVLVQRYLGGRVALPEPGFRALCKRTTRRILDGLEA</sequence>
<dbReference type="EMBL" id="JAVDSG010000001">
    <property type="protein sequence ID" value="MDR6593645.1"/>
    <property type="molecule type" value="Genomic_DNA"/>
</dbReference>
<dbReference type="SUPFAM" id="SSF46689">
    <property type="entry name" value="Homeodomain-like"/>
    <property type="match status" value="1"/>
</dbReference>
<reference evidence="1 2" key="1">
    <citation type="submission" date="2023-07" db="EMBL/GenBank/DDBJ databases">
        <title>Sequencing the genomes of 1000 actinobacteria strains.</title>
        <authorList>
            <person name="Klenk H.-P."/>
        </authorList>
    </citation>
    <scope>NUCLEOTIDE SEQUENCE [LARGE SCALE GENOMIC DNA]</scope>
    <source>
        <strain evidence="1 2">DSM 43749</strain>
    </source>
</reference>
<accession>A0ABU1PSM4</accession>
<evidence type="ECO:0000313" key="2">
    <source>
        <dbReference type="Proteomes" id="UP001268819"/>
    </source>
</evidence>
<dbReference type="Proteomes" id="UP001268819">
    <property type="component" value="Unassembled WGS sequence"/>
</dbReference>
<organism evidence="1 2">
    <name type="scientific">Saccharothrix longispora</name>
    <dbReference type="NCBI Taxonomy" id="33920"/>
    <lineage>
        <taxon>Bacteria</taxon>
        <taxon>Bacillati</taxon>
        <taxon>Actinomycetota</taxon>
        <taxon>Actinomycetes</taxon>
        <taxon>Pseudonocardiales</taxon>
        <taxon>Pseudonocardiaceae</taxon>
        <taxon>Saccharothrix</taxon>
    </lineage>
</organism>
<comment type="caution">
    <text evidence="1">The sequence shown here is derived from an EMBL/GenBank/DDBJ whole genome shotgun (WGS) entry which is preliminary data.</text>
</comment>
<dbReference type="InterPro" id="IPR036271">
    <property type="entry name" value="Tet_transcr_reg_TetR-rel_C_sf"/>
</dbReference>
<name>A0ABU1PSM4_9PSEU</name>
<dbReference type="Gene3D" id="1.10.10.60">
    <property type="entry name" value="Homeodomain-like"/>
    <property type="match status" value="1"/>
</dbReference>
<gene>
    <name evidence="1" type="ORF">J2S66_002029</name>
</gene>
<dbReference type="InterPro" id="IPR009057">
    <property type="entry name" value="Homeodomain-like_sf"/>
</dbReference>
<dbReference type="RefSeq" id="WP_310306532.1">
    <property type="nucleotide sequence ID" value="NZ_BAAAXB010000001.1"/>
</dbReference>
<proteinExistence type="predicted"/>
<dbReference type="SUPFAM" id="SSF48498">
    <property type="entry name" value="Tetracyclin repressor-like, C-terminal domain"/>
    <property type="match status" value="1"/>
</dbReference>
<keyword evidence="2" id="KW-1185">Reference proteome</keyword>
<evidence type="ECO:0000313" key="1">
    <source>
        <dbReference type="EMBL" id="MDR6593645.1"/>
    </source>
</evidence>